<accession>A0AAD2BU08</accession>
<proteinExistence type="predicted"/>
<dbReference type="Pfam" id="PF19924">
    <property type="entry name" value="DUF6387"/>
    <property type="match status" value="1"/>
</dbReference>
<keyword evidence="3" id="KW-1185">Reference proteome</keyword>
<dbReference type="AlphaFoldDB" id="A0AAD2BU08"/>
<sequence>MESKKTKKLVEVPKEFDVRKYDACKEFGGAEWYTNLLHRALRLSMMRDHSDYYRDELRRSIDYFLRTPINKNIEIKEGGGFSKNVFRAQVRAMSALEFLSGKSCLYPERGDRYLDAINTWEAAVESPGNDADEERAMKVLDVPAWKMLDECEIDTSGEVHVTVDLYASEEKLVDDFRRLLRETRAAMGIPNLQKRFTQSDFDEWHQYRILAYLDLATWAEIHGVRISQQALGVALFPDEYNVGLADRVRKTVGPLARAAAAPSSIEALYSQMLEEAEPETGKSIPDSKTE</sequence>
<dbReference type="EMBL" id="CAUDKO010000001">
    <property type="protein sequence ID" value="CAJ0849551.1"/>
    <property type="molecule type" value="Genomic_DNA"/>
</dbReference>
<gene>
    <name evidence="2" type="ORF">R77564_00416</name>
    <name evidence="1" type="ORF">R77567_00322</name>
</gene>
<organism evidence="1 4">
    <name type="scientific">Ralstonia flatus</name>
    <dbReference type="NCBI Taxonomy" id="3058601"/>
    <lineage>
        <taxon>Bacteria</taxon>
        <taxon>Pseudomonadati</taxon>
        <taxon>Pseudomonadota</taxon>
        <taxon>Betaproteobacteria</taxon>
        <taxon>Burkholderiales</taxon>
        <taxon>Burkholderiaceae</taxon>
        <taxon>Ralstonia</taxon>
    </lineage>
</organism>
<evidence type="ECO:0000313" key="2">
    <source>
        <dbReference type="EMBL" id="CAJ0856853.1"/>
    </source>
</evidence>
<dbReference type="Proteomes" id="UP001189792">
    <property type="component" value="Unassembled WGS sequence"/>
</dbReference>
<dbReference type="InterPro" id="IPR045664">
    <property type="entry name" value="DUF6387"/>
</dbReference>
<evidence type="ECO:0000313" key="4">
    <source>
        <dbReference type="Proteomes" id="UP001190491"/>
    </source>
</evidence>
<dbReference type="RefSeq" id="WP_316856648.1">
    <property type="nucleotide sequence ID" value="NZ_CAUDKO010000001.1"/>
</dbReference>
<dbReference type="Proteomes" id="UP001190491">
    <property type="component" value="Unassembled WGS sequence"/>
</dbReference>
<name>A0AAD2BU08_9RALS</name>
<evidence type="ECO:0000313" key="3">
    <source>
        <dbReference type="Proteomes" id="UP001189792"/>
    </source>
</evidence>
<evidence type="ECO:0000313" key="1">
    <source>
        <dbReference type="EMBL" id="CAJ0849551.1"/>
    </source>
</evidence>
<protein>
    <submittedName>
        <fullName evidence="1">Uncharacterized protein</fullName>
    </submittedName>
</protein>
<reference evidence="1 3" key="1">
    <citation type="submission" date="2023-07" db="EMBL/GenBank/DDBJ databases">
        <authorList>
            <person name="Peeters C."/>
        </authorList>
    </citation>
    <scope>NUCLEOTIDE SEQUENCE</scope>
    <source>
        <strain evidence="2 3">LMG 32965</strain>
        <strain evidence="1">R-77567</strain>
    </source>
</reference>
<comment type="caution">
    <text evidence="1">The sequence shown here is derived from an EMBL/GenBank/DDBJ whole genome shotgun (WGS) entry which is preliminary data.</text>
</comment>
<dbReference type="EMBL" id="CAUDLI010000001">
    <property type="protein sequence ID" value="CAJ0856853.1"/>
    <property type="molecule type" value="Genomic_DNA"/>
</dbReference>